<gene>
    <name evidence="2" type="ORF">IAB03_03340</name>
</gene>
<keyword evidence="1" id="KW-0732">Signal</keyword>
<dbReference type="AlphaFoldDB" id="A0A9D1M746"/>
<proteinExistence type="predicted"/>
<name>A0A9D1M746_9BACT</name>
<comment type="caution">
    <text evidence="2">The sequence shown here is derived from an EMBL/GenBank/DDBJ whole genome shotgun (WGS) entry which is preliminary data.</text>
</comment>
<organism evidence="2 3">
    <name type="scientific">Candidatus Gallibacteroides avistercoris</name>
    <dbReference type="NCBI Taxonomy" id="2840833"/>
    <lineage>
        <taxon>Bacteria</taxon>
        <taxon>Pseudomonadati</taxon>
        <taxon>Bacteroidota</taxon>
        <taxon>Bacteroidia</taxon>
        <taxon>Bacteroidales</taxon>
        <taxon>Bacteroidaceae</taxon>
        <taxon>Bacteroidaceae incertae sedis</taxon>
        <taxon>Candidatus Gallibacteroides</taxon>
    </lineage>
</organism>
<reference evidence="2" key="1">
    <citation type="submission" date="2020-10" db="EMBL/GenBank/DDBJ databases">
        <authorList>
            <person name="Gilroy R."/>
        </authorList>
    </citation>
    <scope>NUCLEOTIDE SEQUENCE</scope>
    <source>
        <strain evidence="2">CHK158-818</strain>
    </source>
</reference>
<evidence type="ECO:0000313" key="2">
    <source>
        <dbReference type="EMBL" id="HIU54825.1"/>
    </source>
</evidence>
<feature type="non-terminal residue" evidence="2">
    <location>
        <position position="70"/>
    </location>
</feature>
<feature type="signal peptide" evidence="1">
    <location>
        <begin position="1"/>
        <end position="19"/>
    </location>
</feature>
<protein>
    <submittedName>
        <fullName evidence="2">Uncharacterized protein</fullName>
    </submittedName>
</protein>
<sequence length="70" mass="7589">MDRKRMLIGLLLCAGSVYGANTADLKDILSGKFSQYGVGAMNSMKDGEHYTASPDGKLIVKYQYKTGNPV</sequence>
<evidence type="ECO:0000256" key="1">
    <source>
        <dbReference type="SAM" id="SignalP"/>
    </source>
</evidence>
<evidence type="ECO:0000313" key="3">
    <source>
        <dbReference type="Proteomes" id="UP000824112"/>
    </source>
</evidence>
<dbReference type="Proteomes" id="UP000824112">
    <property type="component" value="Unassembled WGS sequence"/>
</dbReference>
<accession>A0A9D1M746</accession>
<feature type="chain" id="PRO_5039198652" evidence="1">
    <location>
        <begin position="20"/>
        <end position="70"/>
    </location>
</feature>
<dbReference type="EMBL" id="DVNA01000075">
    <property type="protein sequence ID" value="HIU54825.1"/>
    <property type="molecule type" value="Genomic_DNA"/>
</dbReference>
<reference evidence="2" key="2">
    <citation type="journal article" date="2021" name="PeerJ">
        <title>Extensive microbial diversity within the chicken gut microbiome revealed by metagenomics and culture.</title>
        <authorList>
            <person name="Gilroy R."/>
            <person name="Ravi A."/>
            <person name="Getino M."/>
            <person name="Pursley I."/>
            <person name="Horton D.L."/>
            <person name="Alikhan N.F."/>
            <person name="Baker D."/>
            <person name="Gharbi K."/>
            <person name="Hall N."/>
            <person name="Watson M."/>
            <person name="Adriaenssens E.M."/>
            <person name="Foster-Nyarko E."/>
            <person name="Jarju S."/>
            <person name="Secka A."/>
            <person name="Antonio M."/>
            <person name="Oren A."/>
            <person name="Chaudhuri R.R."/>
            <person name="La Ragione R."/>
            <person name="Hildebrand F."/>
            <person name="Pallen M.J."/>
        </authorList>
    </citation>
    <scope>NUCLEOTIDE SEQUENCE</scope>
    <source>
        <strain evidence="2">CHK158-818</strain>
    </source>
</reference>